<dbReference type="Pfam" id="PF07690">
    <property type="entry name" value="MFS_1"/>
    <property type="match status" value="1"/>
</dbReference>
<keyword evidence="10" id="KW-1185">Reference proteome</keyword>
<dbReference type="PANTHER" id="PTHR42718">
    <property type="entry name" value="MAJOR FACILITATOR SUPERFAMILY MULTIDRUG TRANSPORTER MFSC"/>
    <property type="match status" value="1"/>
</dbReference>
<protein>
    <submittedName>
        <fullName evidence="9">MFS-type transporter EfpA</fullName>
    </submittedName>
</protein>
<feature type="transmembrane region" description="Helical" evidence="7">
    <location>
        <begin position="228"/>
        <end position="250"/>
    </location>
</feature>
<evidence type="ECO:0000256" key="7">
    <source>
        <dbReference type="SAM" id="Phobius"/>
    </source>
</evidence>
<dbReference type="PANTHER" id="PTHR42718:SF46">
    <property type="entry name" value="BLR6921 PROTEIN"/>
    <property type="match status" value="1"/>
</dbReference>
<evidence type="ECO:0000259" key="8">
    <source>
        <dbReference type="PROSITE" id="PS50850"/>
    </source>
</evidence>
<name>A0A9N8R5W1_9BURK</name>
<dbReference type="AlphaFoldDB" id="A0A9N8R5W1"/>
<evidence type="ECO:0000313" key="9">
    <source>
        <dbReference type="EMBL" id="CAE6964532.1"/>
    </source>
</evidence>
<keyword evidence="3" id="KW-1003">Cell membrane</keyword>
<feature type="transmembrane region" description="Helical" evidence="7">
    <location>
        <begin position="112"/>
        <end position="131"/>
    </location>
</feature>
<feature type="transmembrane region" description="Helical" evidence="7">
    <location>
        <begin position="84"/>
        <end position="106"/>
    </location>
</feature>
<evidence type="ECO:0000256" key="2">
    <source>
        <dbReference type="ARBA" id="ARBA00022448"/>
    </source>
</evidence>
<feature type="transmembrane region" description="Helical" evidence="7">
    <location>
        <begin position="16"/>
        <end position="40"/>
    </location>
</feature>
<dbReference type="EMBL" id="CAJNAS010000036">
    <property type="protein sequence ID" value="CAE6964532.1"/>
    <property type="molecule type" value="Genomic_DNA"/>
</dbReference>
<evidence type="ECO:0000256" key="5">
    <source>
        <dbReference type="ARBA" id="ARBA00022989"/>
    </source>
</evidence>
<dbReference type="Gene3D" id="1.20.1250.20">
    <property type="entry name" value="MFS general substrate transporter like domains"/>
    <property type="match status" value="1"/>
</dbReference>
<proteinExistence type="predicted"/>
<keyword evidence="5 7" id="KW-1133">Transmembrane helix</keyword>
<feature type="transmembrane region" description="Helical" evidence="7">
    <location>
        <begin position="441"/>
        <end position="463"/>
    </location>
</feature>
<keyword evidence="4 7" id="KW-0812">Transmembrane</keyword>
<feature type="transmembrane region" description="Helical" evidence="7">
    <location>
        <begin position="204"/>
        <end position="222"/>
    </location>
</feature>
<reference evidence="9" key="1">
    <citation type="submission" date="2021-02" db="EMBL/GenBank/DDBJ databases">
        <authorList>
            <person name="Vanwijnsberghe S."/>
        </authorList>
    </citation>
    <scope>NUCLEOTIDE SEQUENCE</scope>
    <source>
        <strain evidence="9">R-70211</strain>
    </source>
</reference>
<dbReference type="CDD" id="cd17321">
    <property type="entry name" value="MFS_MMR_MDR_like"/>
    <property type="match status" value="1"/>
</dbReference>
<gene>
    <name evidence="9" type="primary">efpA_2</name>
    <name evidence="9" type="ORF">R70211_07233</name>
</gene>
<dbReference type="GO" id="GO:0022857">
    <property type="term" value="F:transmembrane transporter activity"/>
    <property type="evidence" value="ECO:0007669"/>
    <property type="project" value="InterPro"/>
</dbReference>
<comment type="subcellular location">
    <subcellularLocation>
        <location evidence="1">Cell membrane</location>
        <topology evidence="1">Multi-pass membrane protein</topology>
    </subcellularLocation>
</comment>
<comment type="caution">
    <text evidence="9">The sequence shown here is derived from an EMBL/GenBank/DDBJ whole genome shotgun (WGS) entry which is preliminary data.</text>
</comment>
<evidence type="ECO:0000256" key="4">
    <source>
        <dbReference type="ARBA" id="ARBA00022692"/>
    </source>
</evidence>
<feature type="transmembrane region" description="Helical" evidence="7">
    <location>
        <begin position="336"/>
        <end position="354"/>
    </location>
</feature>
<sequence length="479" mass="50147">MLLTTPSPKSDTHRGIVLAIVLVSYLMIVLDISIVITALPKIESGLGFSHTGLSWVSNAYTLAFGGMLLFGARAGDIFGRRRMLMIGLSLFSLASLAIGIAQSPAWLISARAIQGIGAAVLAPSTLALLSTTFREGAERTRALSYYGAAAGVGSTIGLLLGGVFADWLSWRVGFFINLPIGLALILGAKHYLRETARHSGELDIVGAVSSTLGMTFLVYGIVRSATHGWTDTVTTVTLVVSVVLLSVFIVNEWRVKQPILPLRLFGNLERSVAYGTRMLFVGASVGFYFFATQYLQGVLDYSPLQAGIAFLPTTFANFVAAMSVPPLTQRFGNGRLLAAALVISVLGMVMLSGASADTSYWFGIALPMALIGAGQGGALSPLTVAGVANVDPKDAGAASGLVNVAHQLGGSLGLGILIIVFDAAGANIHSDGRALLAARISAAFSAAAVMETLALLLVLALIYQFRKDAISRRLTSAPR</sequence>
<feature type="transmembrane region" description="Helical" evidence="7">
    <location>
        <begin position="170"/>
        <end position="192"/>
    </location>
</feature>
<dbReference type="GO" id="GO:0005886">
    <property type="term" value="C:plasma membrane"/>
    <property type="evidence" value="ECO:0007669"/>
    <property type="project" value="UniProtKB-SubCell"/>
</dbReference>
<feature type="transmembrane region" description="Helical" evidence="7">
    <location>
        <begin position="360"/>
        <end position="388"/>
    </location>
</feature>
<dbReference type="Proteomes" id="UP000675121">
    <property type="component" value="Unassembled WGS sequence"/>
</dbReference>
<dbReference type="InterPro" id="IPR020846">
    <property type="entry name" value="MFS_dom"/>
</dbReference>
<feature type="transmembrane region" description="Helical" evidence="7">
    <location>
        <begin position="400"/>
        <end position="421"/>
    </location>
</feature>
<dbReference type="PROSITE" id="PS50850">
    <property type="entry name" value="MFS"/>
    <property type="match status" value="1"/>
</dbReference>
<dbReference type="SUPFAM" id="SSF103473">
    <property type="entry name" value="MFS general substrate transporter"/>
    <property type="match status" value="1"/>
</dbReference>
<evidence type="ECO:0000313" key="10">
    <source>
        <dbReference type="Proteomes" id="UP000675121"/>
    </source>
</evidence>
<feature type="transmembrane region" description="Helical" evidence="7">
    <location>
        <begin position="303"/>
        <end position="324"/>
    </location>
</feature>
<evidence type="ECO:0000256" key="1">
    <source>
        <dbReference type="ARBA" id="ARBA00004651"/>
    </source>
</evidence>
<dbReference type="InterPro" id="IPR011701">
    <property type="entry name" value="MFS"/>
</dbReference>
<keyword evidence="2" id="KW-0813">Transport</keyword>
<feature type="transmembrane region" description="Helical" evidence="7">
    <location>
        <begin position="271"/>
        <end position="291"/>
    </location>
</feature>
<dbReference type="InterPro" id="IPR036259">
    <property type="entry name" value="MFS_trans_sf"/>
</dbReference>
<evidence type="ECO:0000256" key="3">
    <source>
        <dbReference type="ARBA" id="ARBA00022475"/>
    </source>
</evidence>
<feature type="transmembrane region" description="Helical" evidence="7">
    <location>
        <begin position="52"/>
        <end position="72"/>
    </location>
</feature>
<feature type="transmembrane region" description="Helical" evidence="7">
    <location>
        <begin position="143"/>
        <end position="164"/>
    </location>
</feature>
<dbReference type="Gene3D" id="1.20.1720.10">
    <property type="entry name" value="Multidrug resistance protein D"/>
    <property type="match status" value="1"/>
</dbReference>
<organism evidence="9 10">
    <name type="scientific">Paraburkholderia domus</name>
    <dbReference type="NCBI Taxonomy" id="2793075"/>
    <lineage>
        <taxon>Bacteria</taxon>
        <taxon>Pseudomonadati</taxon>
        <taxon>Pseudomonadota</taxon>
        <taxon>Betaproteobacteria</taxon>
        <taxon>Burkholderiales</taxon>
        <taxon>Burkholderiaceae</taxon>
        <taxon>Paraburkholderia</taxon>
    </lineage>
</organism>
<accession>A0A9N8R5W1</accession>
<feature type="domain" description="Major facilitator superfamily (MFS) profile" evidence="8">
    <location>
        <begin position="17"/>
        <end position="466"/>
    </location>
</feature>
<evidence type="ECO:0000256" key="6">
    <source>
        <dbReference type="ARBA" id="ARBA00023136"/>
    </source>
</evidence>
<keyword evidence="6 7" id="KW-0472">Membrane</keyword>